<accession>A0ABU4HTX9</accession>
<dbReference type="RefSeq" id="WP_318599197.1">
    <property type="nucleotide sequence ID" value="NZ_JAWSTH010000064.1"/>
</dbReference>
<keyword evidence="1" id="KW-0812">Transmembrane</keyword>
<evidence type="ECO:0000256" key="1">
    <source>
        <dbReference type="SAM" id="Phobius"/>
    </source>
</evidence>
<dbReference type="EMBL" id="JAWSTH010000064">
    <property type="protein sequence ID" value="MDW5596761.1"/>
    <property type="molecule type" value="Genomic_DNA"/>
</dbReference>
<organism evidence="2 3">
    <name type="scientific">Conexibacter stalactiti</name>
    <dbReference type="NCBI Taxonomy" id="1940611"/>
    <lineage>
        <taxon>Bacteria</taxon>
        <taxon>Bacillati</taxon>
        <taxon>Actinomycetota</taxon>
        <taxon>Thermoleophilia</taxon>
        <taxon>Solirubrobacterales</taxon>
        <taxon>Conexibacteraceae</taxon>
        <taxon>Conexibacter</taxon>
    </lineage>
</organism>
<reference evidence="2 3" key="2">
    <citation type="submission" date="2023-10" db="EMBL/GenBank/DDBJ databases">
        <authorList>
            <person name="Han X.F."/>
        </authorList>
    </citation>
    <scope>NUCLEOTIDE SEQUENCE [LARGE SCALE GENOMIC DNA]</scope>
    <source>
        <strain evidence="2 3">KCTC 39840</strain>
    </source>
</reference>
<feature type="transmembrane region" description="Helical" evidence="1">
    <location>
        <begin position="18"/>
        <end position="37"/>
    </location>
</feature>
<feature type="transmembrane region" description="Helical" evidence="1">
    <location>
        <begin position="49"/>
        <end position="66"/>
    </location>
</feature>
<evidence type="ECO:0000313" key="3">
    <source>
        <dbReference type="Proteomes" id="UP001284601"/>
    </source>
</evidence>
<keyword evidence="1" id="KW-1133">Transmembrane helix</keyword>
<feature type="transmembrane region" description="Helical" evidence="1">
    <location>
        <begin position="107"/>
        <end position="130"/>
    </location>
</feature>
<evidence type="ECO:0000313" key="2">
    <source>
        <dbReference type="EMBL" id="MDW5596761.1"/>
    </source>
</evidence>
<feature type="transmembrane region" description="Helical" evidence="1">
    <location>
        <begin position="151"/>
        <end position="169"/>
    </location>
</feature>
<keyword evidence="1" id="KW-0472">Membrane</keyword>
<comment type="caution">
    <text evidence="2">The sequence shown here is derived from an EMBL/GenBank/DDBJ whole genome shotgun (WGS) entry which is preliminary data.</text>
</comment>
<proteinExistence type="predicted"/>
<feature type="transmembrane region" description="Helical" evidence="1">
    <location>
        <begin position="73"/>
        <end position="92"/>
    </location>
</feature>
<protein>
    <recommendedName>
        <fullName evidence="4">MFS transporter</fullName>
    </recommendedName>
</protein>
<sequence>MHPQTSATTSPSGGRAGALLDMALANPLVGLAPWIVYSLVEGNGRLEESAAIALGLALAILMAGWLRGSKPKLLEYSDVIFFGALAVFVAVASDDTHTWLERWSGEVANIALVAIALGSIALRQPFTLAYAKESAPRELWSNPVFLRTNYVITWAWAIAFGIEAASGFYGDLVLDDSNNIWTGWIIQTFPLIVAAQFTLWYPQRVRALGALERGETVRVPPLGDFLAQVTPWLTVIGIIVLSMDEPWWLGVGFIVVGVGLTKQLKQAADAGATVGGRD</sequence>
<keyword evidence="3" id="KW-1185">Reference proteome</keyword>
<feature type="transmembrane region" description="Helical" evidence="1">
    <location>
        <begin position="181"/>
        <end position="201"/>
    </location>
</feature>
<evidence type="ECO:0008006" key="4">
    <source>
        <dbReference type="Google" id="ProtNLM"/>
    </source>
</evidence>
<reference evidence="3" key="1">
    <citation type="submission" date="2023-07" db="EMBL/GenBank/DDBJ databases">
        <title>Conexibacter stalactiti sp. nov., isolated from stalactites in a lava cave and emended description of the genus Conexibacter.</title>
        <authorList>
            <person name="Lee S.D."/>
        </authorList>
    </citation>
    <scope>NUCLEOTIDE SEQUENCE [LARGE SCALE GENOMIC DNA]</scope>
    <source>
        <strain evidence="3">KCTC 39840</strain>
    </source>
</reference>
<gene>
    <name evidence="2" type="ORF">R7226_20615</name>
</gene>
<name>A0ABU4HTX9_9ACTN</name>
<dbReference type="Proteomes" id="UP001284601">
    <property type="component" value="Unassembled WGS sequence"/>
</dbReference>